<evidence type="ECO:0000256" key="5">
    <source>
        <dbReference type="ARBA" id="ARBA00023237"/>
    </source>
</evidence>
<keyword evidence="5" id="KW-0998">Cell outer membrane</keyword>
<organism evidence="7 8">
    <name type="scientific">Ilyobacter polytropus (strain ATCC 51220 / DSM 2926 / LMG 16218 / CuHBu1)</name>
    <dbReference type="NCBI Taxonomy" id="572544"/>
    <lineage>
        <taxon>Bacteria</taxon>
        <taxon>Fusobacteriati</taxon>
        <taxon>Fusobacteriota</taxon>
        <taxon>Fusobacteriia</taxon>
        <taxon>Fusobacteriales</taxon>
        <taxon>Fusobacteriaceae</taxon>
        <taxon>Ilyobacter</taxon>
    </lineage>
</organism>
<dbReference type="KEGG" id="ipo:Ilyop_0860"/>
<keyword evidence="4" id="KW-0472">Membrane</keyword>
<comment type="similarity">
    <text evidence="2">Belongs to the MipA/OmpV family.</text>
</comment>
<evidence type="ECO:0000313" key="8">
    <source>
        <dbReference type="Proteomes" id="UP000006875"/>
    </source>
</evidence>
<dbReference type="InterPro" id="IPR010583">
    <property type="entry name" value="MipA"/>
</dbReference>
<dbReference type="Proteomes" id="UP000006875">
    <property type="component" value="Chromosome"/>
</dbReference>
<dbReference type="HOGENOM" id="CLU_063465_1_0_0"/>
<dbReference type="PANTHER" id="PTHR38776:SF1">
    <property type="entry name" value="MLTA-INTERACTING PROTEIN-RELATED"/>
    <property type="match status" value="1"/>
</dbReference>
<evidence type="ECO:0000256" key="6">
    <source>
        <dbReference type="SAM" id="SignalP"/>
    </source>
</evidence>
<protein>
    <submittedName>
        <fullName evidence="7">MltA-interacting MipA family protein</fullName>
    </submittedName>
</protein>
<keyword evidence="8" id="KW-1185">Reference proteome</keyword>
<dbReference type="EMBL" id="CP002281">
    <property type="protein sequence ID" value="ADO82646.1"/>
    <property type="molecule type" value="Genomic_DNA"/>
</dbReference>
<feature type="signal peptide" evidence="6">
    <location>
        <begin position="1"/>
        <end position="21"/>
    </location>
</feature>
<evidence type="ECO:0000256" key="3">
    <source>
        <dbReference type="ARBA" id="ARBA00022729"/>
    </source>
</evidence>
<dbReference type="OrthoDB" id="5686279at2"/>
<dbReference type="eggNOG" id="COG3713">
    <property type="taxonomic scope" value="Bacteria"/>
</dbReference>
<feature type="chain" id="PRO_5003169986" evidence="6">
    <location>
        <begin position="22"/>
        <end position="256"/>
    </location>
</feature>
<evidence type="ECO:0000256" key="1">
    <source>
        <dbReference type="ARBA" id="ARBA00004442"/>
    </source>
</evidence>
<sequence>MKNKFALIFLVCLLFSATAKGENENKITLSVGAGAITQNSIYQSEDKYETFSVPAVNLRYDNFYINYDEIGYDLYNQDGMKLGLIGKIHLGYDSDDLKDEYEAMEDRDFDFHLGLKTTYNYENFKFVTFATGDISGKSDGKTLGFEGSSRYMLINRRLYFIPAAGITYVDGNYVDYFYGVKGSEAVSGGINGGSEYRGAGDLIYGLKGTFSFIYSRDLSFQWINGVKLYGGNINNSPIVRKDYSVYTGLVVTYRFL</sequence>
<comment type="subcellular location">
    <subcellularLocation>
        <location evidence="1">Cell outer membrane</location>
    </subcellularLocation>
</comment>
<evidence type="ECO:0000256" key="2">
    <source>
        <dbReference type="ARBA" id="ARBA00005722"/>
    </source>
</evidence>
<keyword evidence="3 6" id="KW-0732">Signal</keyword>
<dbReference type="Pfam" id="PF06629">
    <property type="entry name" value="MipA"/>
    <property type="match status" value="1"/>
</dbReference>
<dbReference type="STRING" id="572544.Ilyop_0860"/>
<proteinExistence type="inferred from homology"/>
<name>E3H7R4_ILYPC</name>
<dbReference type="RefSeq" id="WP_013387316.1">
    <property type="nucleotide sequence ID" value="NC_014632.1"/>
</dbReference>
<accession>E3H7R4</accession>
<dbReference type="GO" id="GO:0009279">
    <property type="term" value="C:cell outer membrane"/>
    <property type="evidence" value="ECO:0007669"/>
    <property type="project" value="UniProtKB-SubCell"/>
</dbReference>
<evidence type="ECO:0000256" key="4">
    <source>
        <dbReference type="ARBA" id="ARBA00023136"/>
    </source>
</evidence>
<evidence type="ECO:0000313" key="7">
    <source>
        <dbReference type="EMBL" id="ADO82646.1"/>
    </source>
</evidence>
<dbReference type="AlphaFoldDB" id="E3H7R4"/>
<dbReference type="PANTHER" id="PTHR38776">
    <property type="entry name" value="MLTA-INTERACTING PROTEIN-RELATED"/>
    <property type="match status" value="1"/>
</dbReference>
<gene>
    <name evidence="7" type="ordered locus">Ilyop_0860</name>
</gene>
<reference evidence="7 8" key="1">
    <citation type="journal article" date="2010" name="Stand. Genomic Sci.">
        <title>Complete genome sequence of Ilyobacter polytropus type strain (CuHbu1).</title>
        <authorList>
            <person name="Sikorski J."/>
            <person name="Chertkov O."/>
            <person name="Lapidus A."/>
            <person name="Nolan M."/>
            <person name="Lucas S."/>
            <person name="Del Rio T.G."/>
            <person name="Tice H."/>
            <person name="Cheng J.F."/>
            <person name="Tapia R."/>
            <person name="Han C."/>
            <person name="Goodwin L."/>
            <person name="Pitluck S."/>
            <person name="Liolios K."/>
            <person name="Ivanova N."/>
            <person name="Mavromatis K."/>
            <person name="Mikhailova N."/>
            <person name="Pati A."/>
            <person name="Chen A."/>
            <person name="Palaniappan K."/>
            <person name="Land M."/>
            <person name="Hauser L."/>
            <person name="Chang Y.J."/>
            <person name="Jeffries C.D."/>
            <person name="Brambilla E."/>
            <person name="Yasawong M."/>
            <person name="Rohde M."/>
            <person name="Pukall R."/>
            <person name="Spring S."/>
            <person name="Goker M."/>
            <person name="Woyke T."/>
            <person name="Bristow J."/>
            <person name="Eisen J.A."/>
            <person name="Markowitz V."/>
            <person name="Hugenholtz P."/>
            <person name="Kyrpides N.C."/>
            <person name="Klenk H.P."/>
        </authorList>
    </citation>
    <scope>NUCLEOTIDE SEQUENCE [LARGE SCALE GENOMIC DNA]</scope>
    <source>
        <strain evidence="8">ATCC 51220 / DSM 2926 / LMG 16218 / CuHBu1</strain>
    </source>
</reference>